<name>A0A4Y5YUH5_9MICO</name>
<dbReference type="Proteomes" id="UP000316125">
    <property type="component" value="Chromosome"/>
</dbReference>
<dbReference type="InterPro" id="IPR029060">
    <property type="entry name" value="PIN-like_dom_sf"/>
</dbReference>
<sequence>MASEVATLVDTNVLLDVFSDDPDWADWSSSALAAARDAGRLIINPIIYAELSVRFDTAAALDRALGTLDVQRDDLPYEAAFAAAAAFLEYRRRRGSRTSPLPDFYIGAHALERRYRLLTRDGSRYFTYFPQLTVVAPNERRRS</sequence>
<dbReference type="AlphaFoldDB" id="A0A4Y5YUH5"/>
<gene>
    <name evidence="9" type="ORF">FIV50_14985</name>
</gene>
<dbReference type="GO" id="GO:0046872">
    <property type="term" value="F:metal ion binding"/>
    <property type="evidence" value="ECO:0007669"/>
    <property type="project" value="UniProtKB-KW"/>
</dbReference>
<dbReference type="PANTHER" id="PTHR33653:SF1">
    <property type="entry name" value="RIBONUCLEASE VAPC2"/>
    <property type="match status" value="1"/>
</dbReference>
<reference evidence="9 10" key="1">
    <citation type="submission" date="2019-06" db="EMBL/GenBank/DDBJ databases">
        <title>Complete genome of Microbacterium foliorum M2.</title>
        <authorList>
            <person name="Cao G."/>
        </authorList>
    </citation>
    <scope>NUCLEOTIDE SEQUENCE [LARGE SCALE GENOMIC DNA]</scope>
    <source>
        <strain evidence="9 10">M2</strain>
    </source>
</reference>
<comment type="similarity">
    <text evidence="7">Belongs to the PINc/VapC protein family.</text>
</comment>
<feature type="domain" description="PIN" evidence="8">
    <location>
        <begin position="8"/>
        <end position="121"/>
    </location>
</feature>
<dbReference type="RefSeq" id="WP_140038117.1">
    <property type="nucleotide sequence ID" value="NZ_CP041040.1"/>
</dbReference>
<keyword evidence="5" id="KW-0378">Hydrolase</keyword>
<evidence type="ECO:0000313" key="10">
    <source>
        <dbReference type="Proteomes" id="UP000316125"/>
    </source>
</evidence>
<evidence type="ECO:0000313" key="9">
    <source>
        <dbReference type="EMBL" id="QDE35979.1"/>
    </source>
</evidence>
<keyword evidence="6" id="KW-0460">Magnesium</keyword>
<protein>
    <submittedName>
        <fullName evidence="9">Type II toxin-antitoxin system VapC family toxin</fullName>
    </submittedName>
</protein>
<dbReference type="GO" id="GO:0016787">
    <property type="term" value="F:hydrolase activity"/>
    <property type="evidence" value="ECO:0007669"/>
    <property type="project" value="UniProtKB-KW"/>
</dbReference>
<evidence type="ECO:0000256" key="2">
    <source>
        <dbReference type="ARBA" id="ARBA00022649"/>
    </source>
</evidence>
<evidence type="ECO:0000259" key="8">
    <source>
        <dbReference type="Pfam" id="PF01850"/>
    </source>
</evidence>
<accession>A0A4Y5YUH5</accession>
<dbReference type="GO" id="GO:0004518">
    <property type="term" value="F:nuclease activity"/>
    <property type="evidence" value="ECO:0007669"/>
    <property type="project" value="UniProtKB-KW"/>
</dbReference>
<dbReference type="EMBL" id="CP041040">
    <property type="protein sequence ID" value="QDE35979.1"/>
    <property type="molecule type" value="Genomic_DNA"/>
</dbReference>
<evidence type="ECO:0000256" key="6">
    <source>
        <dbReference type="ARBA" id="ARBA00022842"/>
    </source>
</evidence>
<evidence type="ECO:0000256" key="4">
    <source>
        <dbReference type="ARBA" id="ARBA00022723"/>
    </source>
</evidence>
<keyword evidence="2" id="KW-1277">Toxin-antitoxin system</keyword>
<organism evidence="9 10">
    <name type="scientific">Microbacterium foliorum</name>
    <dbReference type="NCBI Taxonomy" id="104336"/>
    <lineage>
        <taxon>Bacteria</taxon>
        <taxon>Bacillati</taxon>
        <taxon>Actinomycetota</taxon>
        <taxon>Actinomycetes</taxon>
        <taxon>Micrococcales</taxon>
        <taxon>Microbacteriaceae</taxon>
        <taxon>Microbacterium</taxon>
    </lineage>
</organism>
<evidence type="ECO:0000256" key="5">
    <source>
        <dbReference type="ARBA" id="ARBA00022801"/>
    </source>
</evidence>
<keyword evidence="4" id="KW-0479">Metal-binding</keyword>
<dbReference type="PANTHER" id="PTHR33653">
    <property type="entry name" value="RIBONUCLEASE VAPC2"/>
    <property type="match status" value="1"/>
</dbReference>
<evidence type="ECO:0000256" key="3">
    <source>
        <dbReference type="ARBA" id="ARBA00022722"/>
    </source>
</evidence>
<evidence type="ECO:0000256" key="1">
    <source>
        <dbReference type="ARBA" id="ARBA00001946"/>
    </source>
</evidence>
<keyword evidence="3" id="KW-0540">Nuclease</keyword>
<evidence type="ECO:0000256" key="7">
    <source>
        <dbReference type="ARBA" id="ARBA00038093"/>
    </source>
</evidence>
<dbReference type="SUPFAM" id="SSF88723">
    <property type="entry name" value="PIN domain-like"/>
    <property type="match status" value="1"/>
</dbReference>
<dbReference type="OrthoDB" id="9800524at2"/>
<dbReference type="InterPro" id="IPR002716">
    <property type="entry name" value="PIN_dom"/>
</dbReference>
<dbReference type="InterPro" id="IPR050556">
    <property type="entry name" value="Type_II_TA_system_RNase"/>
</dbReference>
<proteinExistence type="inferred from homology"/>
<dbReference type="Pfam" id="PF01850">
    <property type="entry name" value="PIN"/>
    <property type="match status" value="1"/>
</dbReference>
<dbReference type="Gene3D" id="3.40.50.1010">
    <property type="entry name" value="5'-nuclease"/>
    <property type="match status" value="1"/>
</dbReference>
<comment type="cofactor">
    <cofactor evidence="1">
        <name>Mg(2+)</name>
        <dbReference type="ChEBI" id="CHEBI:18420"/>
    </cofactor>
</comment>